<dbReference type="InterPro" id="IPR045964">
    <property type="entry name" value="DUF6384"/>
</dbReference>
<dbReference type="EMBL" id="CP081966">
    <property type="protein sequence ID" value="QZP25728.1"/>
    <property type="molecule type" value="Genomic_DNA"/>
</dbReference>
<reference evidence="1 2" key="1">
    <citation type="submission" date="2021-08" db="EMBL/GenBank/DDBJ databases">
        <title>Bactericidal Effect of Pseudomonas oryziphila sp. nov., a novel Pseudomonas Species Against Xanthomonas oryzae Reduces Disease Severity of Bacterial Leaf Streak of Rice.</title>
        <authorList>
            <person name="Yang R."/>
            <person name="Li S."/>
            <person name="Li Y."/>
            <person name="Yan Y."/>
            <person name="Fang Y."/>
            <person name="Zou L."/>
            <person name="Chen G."/>
        </authorList>
    </citation>
    <scope>NUCLEOTIDE SEQUENCE [LARGE SCALE GENOMIC DNA]</scope>
    <source>
        <strain evidence="1 2">DSM 17497</strain>
    </source>
</reference>
<gene>
    <name evidence="1" type="ORF">K5H97_23425</name>
</gene>
<organism evidence="1 2">
    <name type="scientific">Pseudomonas mosselii</name>
    <dbReference type="NCBI Taxonomy" id="78327"/>
    <lineage>
        <taxon>Bacteria</taxon>
        <taxon>Pseudomonadati</taxon>
        <taxon>Pseudomonadota</taxon>
        <taxon>Gammaproteobacteria</taxon>
        <taxon>Pseudomonadales</taxon>
        <taxon>Pseudomonadaceae</taxon>
        <taxon>Pseudomonas</taxon>
    </lineage>
</organism>
<dbReference type="Proteomes" id="UP000825591">
    <property type="component" value="Chromosome"/>
</dbReference>
<protein>
    <submittedName>
        <fullName evidence="1">DUF6384 family protein</fullName>
    </submittedName>
</protein>
<dbReference type="RefSeq" id="WP_051555710.1">
    <property type="nucleotide sequence ID" value="NZ_CP081966.1"/>
</dbReference>
<name>A0ABX9AXC8_9PSED</name>
<keyword evidence="2" id="KW-1185">Reference proteome</keyword>
<dbReference type="Pfam" id="PF19911">
    <property type="entry name" value="DUF6384"/>
    <property type="match status" value="1"/>
</dbReference>
<sequence length="529" mass="61539">MTVSLSEQMGAMALVDELRHQELAQQEHLDLPKQRSEVSERIRSYYQRNGIHHEQTHVEQGVRAFFAQRLVFEAPPLSRWERLLVRLALSPSLLIPPTAAVLAVGALSWHCLLVGYDRTMTPDTLFIAIDTYTRSTLLAQREAEEDLREAIAREVRLECLMTEKLNELASFQLEHGPELDPETRQLLAERESAQAELHDHIDRLQRLIKARLETQRHLQTRIGTLETQARTQLEKDPAYLSLTAHIRRALDNEPQAELAYVEIRDECRAKLVAYWNNPIFRALVLRDYATERYRPRLLRTWLDDFLARKVSFQVNQANEQMLQAMLDRNEVQREQRMRDREQMGREHQAYLDEAYHRLGLPALWAQDDALDHELSEAKAEVDAWYLQLSAFNQGRDRNLQRIREQLTAKLKTRPLAQLMQHAAATPDEADDALVSELQGLHPRLLEQQEASTRLLQVRDRASFDHQRALALDRALRNDFYQDRNSRYITPRPIRQFIEAYQRGEMDLQAIKTLLTSARPLIDPSRPGSG</sequence>
<evidence type="ECO:0000313" key="2">
    <source>
        <dbReference type="Proteomes" id="UP000825591"/>
    </source>
</evidence>
<accession>A0ABX9AXC8</accession>
<proteinExistence type="predicted"/>
<evidence type="ECO:0000313" key="1">
    <source>
        <dbReference type="EMBL" id="QZP25728.1"/>
    </source>
</evidence>